<evidence type="ECO:0000256" key="2">
    <source>
        <dbReference type="SAM" id="SignalP"/>
    </source>
</evidence>
<dbReference type="EMBL" id="FSRL01000001">
    <property type="protein sequence ID" value="SIN90244.1"/>
    <property type="molecule type" value="Genomic_DNA"/>
</dbReference>
<accession>A0A1N6F4W2</accession>
<dbReference type="OrthoDB" id="7631035at2"/>
<evidence type="ECO:0000256" key="1">
    <source>
        <dbReference type="SAM" id="Coils"/>
    </source>
</evidence>
<dbReference type="RefSeq" id="WP_074255452.1">
    <property type="nucleotide sequence ID" value="NZ_FSRL01000001.1"/>
</dbReference>
<dbReference type="STRING" id="1217970.SAMN05444002_1371"/>
<keyword evidence="4" id="KW-1185">Reference proteome</keyword>
<dbReference type="Pfam" id="PF04338">
    <property type="entry name" value="DUF481"/>
    <property type="match status" value="1"/>
</dbReference>
<feature type="chain" id="PRO_5012229971" evidence="2">
    <location>
        <begin position="20"/>
        <end position="277"/>
    </location>
</feature>
<keyword evidence="1" id="KW-0175">Coiled coil</keyword>
<name>A0A1N6F4W2_9RHOB</name>
<keyword evidence="2" id="KW-0732">Signal</keyword>
<feature type="coiled-coil region" evidence="1">
    <location>
        <begin position="26"/>
        <end position="53"/>
    </location>
</feature>
<sequence length="277" mass="30181">MKTPTTFAAIALGTVTSFAAGAALAQTSAFDNRDAAEDRLEDLQEDITEDYERDVDAFGNTGRKLGFDGSVALRSTAQSGNTDSFDLGVGANLGWYDGTNGIQFNVVYDYGETEDVKDTESLLYGLEYTRDFGQRWYAYGQLQGSQDDFASFKRDTFAGVGVGYKVVENANTAWYVSAGPGYRWAELADGTEFEETAASIGSNFQTRITETVFLTNDTDFIFSESDNVIYNDLGVNVAMSDALALRTSIATEYHTDPLPGDKSTDNTFGVSLVYSFN</sequence>
<dbReference type="AlphaFoldDB" id="A0A1N6F4W2"/>
<dbReference type="Proteomes" id="UP000184932">
    <property type="component" value="Unassembled WGS sequence"/>
</dbReference>
<reference evidence="4" key="1">
    <citation type="submission" date="2016-11" db="EMBL/GenBank/DDBJ databases">
        <authorList>
            <person name="Varghese N."/>
            <person name="Submissions S."/>
        </authorList>
    </citation>
    <scope>NUCLEOTIDE SEQUENCE [LARGE SCALE GENOMIC DNA]</scope>
    <source>
        <strain evidence="4">DSM 29440</strain>
    </source>
</reference>
<feature type="signal peptide" evidence="2">
    <location>
        <begin position="1"/>
        <end position="19"/>
    </location>
</feature>
<protein>
    <submittedName>
        <fullName evidence="3">Putative salt-induced outer membrane protein</fullName>
    </submittedName>
</protein>
<gene>
    <name evidence="3" type="ORF">SAMN05444002_1371</name>
</gene>
<organism evidence="3 4">
    <name type="scientific">Vannielia litorea</name>
    <dbReference type="NCBI Taxonomy" id="1217970"/>
    <lineage>
        <taxon>Bacteria</taxon>
        <taxon>Pseudomonadati</taxon>
        <taxon>Pseudomonadota</taxon>
        <taxon>Alphaproteobacteria</taxon>
        <taxon>Rhodobacterales</taxon>
        <taxon>Paracoccaceae</taxon>
        <taxon>Vannielia</taxon>
    </lineage>
</organism>
<proteinExistence type="predicted"/>
<dbReference type="InterPro" id="IPR007433">
    <property type="entry name" value="DUF481"/>
</dbReference>
<evidence type="ECO:0000313" key="4">
    <source>
        <dbReference type="Proteomes" id="UP000184932"/>
    </source>
</evidence>
<evidence type="ECO:0000313" key="3">
    <source>
        <dbReference type="EMBL" id="SIN90244.1"/>
    </source>
</evidence>